<dbReference type="AlphaFoldDB" id="C4XX38"/>
<dbReference type="EMBL" id="CH408076">
    <property type="protein sequence ID" value="EEQ36388.1"/>
    <property type="molecule type" value="Genomic_DNA"/>
</dbReference>
<dbReference type="Pfam" id="PF04406">
    <property type="entry name" value="TP6A_N"/>
    <property type="match status" value="1"/>
</dbReference>
<keyword evidence="8 10" id="KW-0238">DNA-binding</keyword>
<reference evidence="13 14" key="1">
    <citation type="journal article" date="2009" name="Nature">
        <title>Evolution of pathogenicity and sexual reproduction in eight Candida genomes.</title>
        <authorList>
            <person name="Butler G."/>
            <person name="Rasmussen M.D."/>
            <person name="Lin M.F."/>
            <person name="Santos M.A."/>
            <person name="Sakthikumar S."/>
            <person name="Munro C.A."/>
            <person name="Rheinbay E."/>
            <person name="Grabherr M."/>
            <person name="Forche A."/>
            <person name="Reedy J.L."/>
            <person name="Agrafioti I."/>
            <person name="Arnaud M.B."/>
            <person name="Bates S."/>
            <person name="Brown A.J."/>
            <person name="Brunke S."/>
            <person name="Costanzo M.C."/>
            <person name="Fitzpatrick D.A."/>
            <person name="de Groot P.W."/>
            <person name="Harris D."/>
            <person name="Hoyer L.L."/>
            <person name="Hube B."/>
            <person name="Klis F.M."/>
            <person name="Kodira C."/>
            <person name="Lennard N."/>
            <person name="Logue M.E."/>
            <person name="Martin R."/>
            <person name="Neiman A.M."/>
            <person name="Nikolaou E."/>
            <person name="Quail M.A."/>
            <person name="Quinn J."/>
            <person name="Santos M.C."/>
            <person name="Schmitzberger F.F."/>
            <person name="Sherlock G."/>
            <person name="Shah P."/>
            <person name="Silverstein K.A."/>
            <person name="Skrzypek M.S."/>
            <person name="Soll D."/>
            <person name="Staggs R."/>
            <person name="Stansfield I."/>
            <person name="Stumpf M.P."/>
            <person name="Sudbery P.E."/>
            <person name="Srikantha T."/>
            <person name="Zeng Q."/>
            <person name="Berman J."/>
            <person name="Berriman M."/>
            <person name="Heitman J."/>
            <person name="Gow N.A."/>
            <person name="Lorenz M.C."/>
            <person name="Birren B.W."/>
            <person name="Kellis M."/>
            <person name="Cuomo C.A."/>
        </authorList>
    </citation>
    <scope>NUCLEOTIDE SEQUENCE [LARGE SCALE GENOMIC DNA]</scope>
    <source>
        <strain evidence="13 14">ATCC 42720</strain>
    </source>
</reference>
<proteinExistence type="inferred from homology"/>
<accession>C4XX38</accession>
<evidence type="ECO:0000256" key="6">
    <source>
        <dbReference type="ARBA" id="ARBA00022842"/>
    </source>
</evidence>
<gene>
    <name evidence="13" type="ORF">CLUG_00511</name>
</gene>
<dbReference type="GO" id="GO:0000706">
    <property type="term" value="P:meiotic DNA double-strand break processing"/>
    <property type="evidence" value="ECO:0007669"/>
    <property type="project" value="TreeGrafter"/>
</dbReference>
<evidence type="ECO:0000256" key="7">
    <source>
        <dbReference type="ARBA" id="ARBA00023029"/>
    </source>
</evidence>
<dbReference type="OrthoDB" id="5377392at2759"/>
<dbReference type="Gene3D" id="1.10.10.10">
    <property type="entry name" value="Winged helix-like DNA-binding domain superfamily/Winged helix DNA-binding domain"/>
    <property type="match status" value="1"/>
</dbReference>
<dbReference type="GO" id="GO:0007131">
    <property type="term" value="P:reciprocal meiotic recombination"/>
    <property type="evidence" value="ECO:0007669"/>
    <property type="project" value="TreeGrafter"/>
</dbReference>
<evidence type="ECO:0000256" key="9">
    <source>
        <dbReference type="ARBA" id="ARBA00023235"/>
    </source>
</evidence>
<keyword evidence="7 10" id="KW-0799">Topoisomerase</keyword>
<dbReference type="HOGENOM" id="CLU_037229_2_0_1"/>
<comment type="similarity">
    <text evidence="3 10">Belongs to the TOP6A family.</text>
</comment>
<evidence type="ECO:0000256" key="10">
    <source>
        <dbReference type="PROSITE-ProRule" id="PRU01385"/>
    </source>
</evidence>
<protein>
    <recommendedName>
        <fullName evidence="4">DNA topoisomerase (ATP-hydrolyzing)</fullName>
        <ecNumber evidence="4">5.6.2.2</ecNumber>
    </recommendedName>
</protein>
<evidence type="ECO:0000256" key="3">
    <source>
        <dbReference type="ARBA" id="ARBA00006559"/>
    </source>
</evidence>
<dbReference type="GO" id="GO:0005524">
    <property type="term" value="F:ATP binding"/>
    <property type="evidence" value="ECO:0007669"/>
    <property type="project" value="InterPro"/>
</dbReference>
<feature type="domain" description="Spo11/DNA topoisomerase VI subunit A N-terminal" evidence="11">
    <location>
        <begin position="42"/>
        <end position="104"/>
    </location>
</feature>
<dbReference type="InParanoid" id="C4XX38"/>
<dbReference type="SUPFAM" id="SSF56726">
    <property type="entry name" value="DNA topoisomerase IV, alpha subunit"/>
    <property type="match status" value="1"/>
</dbReference>
<dbReference type="GO" id="GO:0003918">
    <property type="term" value="F:DNA topoisomerase type II (double strand cut, ATP-hydrolyzing) activity"/>
    <property type="evidence" value="ECO:0007669"/>
    <property type="project" value="UniProtKB-UniRule"/>
</dbReference>
<dbReference type="STRING" id="306902.C4XX38"/>
<dbReference type="InterPro" id="IPR036078">
    <property type="entry name" value="Spo11/TopoVI_A_sf"/>
</dbReference>
<dbReference type="PROSITE" id="PS52041">
    <property type="entry name" value="TOPO_IIB"/>
    <property type="match status" value="1"/>
</dbReference>
<organism evidence="13 14">
    <name type="scientific">Clavispora lusitaniae (strain ATCC 42720)</name>
    <name type="common">Yeast</name>
    <name type="synonym">Candida lusitaniae</name>
    <dbReference type="NCBI Taxonomy" id="306902"/>
    <lineage>
        <taxon>Eukaryota</taxon>
        <taxon>Fungi</taxon>
        <taxon>Dikarya</taxon>
        <taxon>Ascomycota</taxon>
        <taxon>Saccharomycotina</taxon>
        <taxon>Pichiomycetes</taxon>
        <taxon>Metschnikowiaceae</taxon>
        <taxon>Clavispora</taxon>
    </lineage>
</organism>
<dbReference type="PRINTS" id="PR01550">
    <property type="entry name" value="TOP6AFAMILY"/>
</dbReference>
<name>C4XX38_CLAL4</name>
<evidence type="ECO:0000256" key="5">
    <source>
        <dbReference type="ARBA" id="ARBA00022723"/>
    </source>
</evidence>
<dbReference type="GO" id="GO:0000228">
    <property type="term" value="C:nuclear chromosome"/>
    <property type="evidence" value="ECO:0007669"/>
    <property type="project" value="TreeGrafter"/>
</dbReference>
<keyword evidence="9 10" id="KW-0413">Isomerase</keyword>
<feature type="active site" description="O-(5'-phospho-DNA)-tyrosine intermediate" evidence="10">
    <location>
        <position position="70"/>
    </location>
</feature>
<dbReference type="InterPro" id="IPR013049">
    <property type="entry name" value="Spo11/TopoVI_A_N"/>
</dbReference>
<dbReference type="PANTHER" id="PTHR10848:SF0">
    <property type="entry name" value="MEIOTIC RECOMBINATION PROTEIN SPO11"/>
    <property type="match status" value="1"/>
</dbReference>
<dbReference type="Gene3D" id="3.40.1360.10">
    <property type="match status" value="1"/>
</dbReference>
<dbReference type="InterPro" id="IPR034136">
    <property type="entry name" value="TOPRIM_Topo6A/Spo11"/>
</dbReference>
<sequence>MANVADSQEILLLMKSPKRHRGKTSSYVCHREMAETEHQSMKFAATVRVMNILIDQLQNRQVSTMRDIYYKDVTLFKGRQAHSNNVLDAIANSLNVSLQSDLGVYPTPKGVIWSNNPIEITVGEQKKMSFDPCNEPLLICHRETSENLSVVGDVDMVVVFEKEAILKSFMCFVKKIATGVKLILATGKGFPDRATLSFLGGLQACLPSTPMVYFVDSDVYGLQIFWSYMQMSELLAQNAKLGGAFICDDRTEWLTMDKREWIRSVNFLQRNARTECCPSVSVPVEQHLQLMGRELRRSLLLFKKAEINVIKDDEASFQSVNQYLWSKITLYVPGTGDLT</sequence>
<comment type="cofactor">
    <cofactor evidence="2">
        <name>Mg(2+)</name>
        <dbReference type="ChEBI" id="CHEBI:18420"/>
    </cofactor>
</comment>
<feature type="domain" description="Topoisomerase 6 subunit A/Spo11 TOPRIM" evidence="12">
    <location>
        <begin position="156"/>
        <end position="328"/>
    </location>
</feature>
<evidence type="ECO:0000256" key="1">
    <source>
        <dbReference type="ARBA" id="ARBA00000185"/>
    </source>
</evidence>
<dbReference type="PANTHER" id="PTHR10848">
    <property type="entry name" value="MEIOTIC RECOMBINATION PROTEIN SPO11"/>
    <property type="match status" value="1"/>
</dbReference>
<evidence type="ECO:0000259" key="12">
    <source>
        <dbReference type="Pfam" id="PF21180"/>
    </source>
</evidence>
<dbReference type="VEuPathDB" id="FungiDB:CLUG_00511"/>
<evidence type="ECO:0000313" key="14">
    <source>
        <dbReference type="Proteomes" id="UP000007703"/>
    </source>
</evidence>
<evidence type="ECO:0000256" key="2">
    <source>
        <dbReference type="ARBA" id="ARBA00001946"/>
    </source>
</evidence>
<evidence type="ECO:0000256" key="8">
    <source>
        <dbReference type="ARBA" id="ARBA00023125"/>
    </source>
</evidence>
<evidence type="ECO:0000259" key="11">
    <source>
        <dbReference type="Pfam" id="PF04406"/>
    </source>
</evidence>
<dbReference type="Proteomes" id="UP000007703">
    <property type="component" value="Unassembled WGS sequence"/>
</dbReference>
<dbReference type="InterPro" id="IPR002815">
    <property type="entry name" value="Spo11/TopoVI_A"/>
</dbReference>
<evidence type="ECO:0000256" key="4">
    <source>
        <dbReference type="ARBA" id="ARBA00012895"/>
    </source>
</evidence>
<dbReference type="FunCoup" id="C4XX38">
    <property type="interactions" value="785"/>
</dbReference>
<keyword evidence="6" id="KW-0460">Magnesium</keyword>
<dbReference type="OMA" id="YICTMAN"/>
<dbReference type="KEGG" id="clu:CLUG_00511"/>
<dbReference type="InterPro" id="IPR036388">
    <property type="entry name" value="WH-like_DNA-bd_sf"/>
</dbReference>
<keyword evidence="5" id="KW-0479">Metal-binding</keyword>
<dbReference type="GO" id="GO:0003677">
    <property type="term" value="F:DNA binding"/>
    <property type="evidence" value="ECO:0007669"/>
    <property type="project" value="UniProtKB-UniRule"/>
</dbReference>
<dbReference type="EC" id="5.6.2.2" evidence="4"/>
<dbReference type="Pfam" id="PF21180">
    <property type="entry name" value="TOP6A-Spo11_Toprim"/>
    <property type="match status" value="1"/>
</dbReference>
<dbReference type="GO" id="GO:0042138">
    <property type="term" value="P:meiotic DNA double-strand break formation"/>
    <property type="evidence" value="ECO:0007669"/>
    <property type="project" value="TreeGrafter"/>
</dbReference>
<evidence type="ECO:0000313" key="13">
    <source>
        <dbReference type="EMBL" id="EEQ36388.1"/>
    </source>
</evidence>
<comment type="catalytic activity">
    <reaction evidence="1 10">
        <text>ATP-dependent breakage, passage and rejoining of double-stranded DNA.</text>
        <dbReference type="EC" id="5.6.2.2"/>
    </reaction>
</comment>
<dbReference type="GO" id="GO:0046872">
    <property type="term" value="F:metal ion binding"/>
    <property type="evidence" value="ECO:0007669"/>
    <property type="project" value="UniProtKB-KW"/>
</dbReference>